<dbReference type="OrthoDB" id="527344at2759"/>
<sequence>MAQNIESTGGALSLTFLGTSSGSGPYPLRNCAATSLNLPNESWLIDCAEGTQHIMMRVGQPGPSPEKITRVFITRMRIDHIFGLVPLILTKMYAPRSKHMSQRETRLRIYGPAGLRAFVRNSLSITNTELVGKYEVIELLRAGEKYTPCNKEALHMNEALGRDIIANADGTWPSFETTPDGWILSAGPLVTRALGSTSMGFIFQEPDVALPPSKDYLALLHCVAESHFPPGIRTHADLLKQLQQGKSVALAQGRYVLDPFPRLPGRKVVVLGTTSDASPCAELAQNADIVVHEATVAPILQEWNGACLMFDEKRTAKHAVKFGHSTPKMAGEFAHKIGARLLVMNYFCVNLGGIPQEGNPVAIRRCKEKMKEVERQAATVMDSDAVAIAAEDGLVVDIPLRTVAEHGTGTRKAPSDSSLTDGFERLEVGSVHSNDSIGIVNLPGNVKV</sequence>
<dbReference type="SUPFAM" id="SSF56281">
    <property type="entry name" value="Metallo-hydrolase/oxidoreductase"/>
    <property type="match status" value="1"/>
</dbReference>
<dbReference type="AlphaFoldDB" id="A0A165MKV6"/>
<keyword evidence="2" id="KW-1185">Reference proteome</keyword>
<protein>
    <recommendedName>
        <fullName evidence="3">Metallo-beta-lactamase domain-containing protein</fullName>
    </recommendedName>
</protein>
<dbReference type="STRING" id="1314781.A0A165MKV6"/>
<organism evidence="1 2">
    <name type="scientific">Exidia glandulosa HHB12029</name>
    <dbReference type="NCBI Taxonomy" id="1314781"/>
    <lineage>
        <taxon>Eukaryota</taxon>
        <taxon>Fungi</taxon>
        <taxon>Dikarya</taxon>
        <taxon>Basidiomycota</taxon>
        <taxon>Agaricomycotina</taxon>
        <taxon>Agaricomycetes</taxon>
        <taxon>Auriculariales</taxon>
        <taxon>Exidiaceae</taxon>
        <taxon>Exidia</taxon>
    </lineage>
</organism>
<name>A0A165MKV6_EXIGL</name>
<dbReference type="Pfam" id="PF23023">
    <property type="entry name" value="Anti-Pycsar_Apyc1"/>
    <property type="match status" value="1"/>
</dbReference>
<gene>
    <name evidence="1" type="ORF">EXIGLDRAFT_725370</name>
</gene>
<evidence type="ECO:0000313" key="1">
    <source>
        <dbReference type="EMBL" id="KZV99417.1"/>
    </source>
</evidence>
<dbReference type="GO" id="GO:0042781">
    <property type="term" value="F:3'-tRNA processing endoribonuclease activity"/>
    <property type="evidence" value="ECO:0007669"/>
    <property type="project" value="TreeGrafter"/>
</dbReference>
<proteinExistence type="predicted"/>
<dbReference type="PANTHER" id="PTHR46018">
    <property type="entry name" value="ZINC PHOSPHODIESTERASE ELAC PROTEIN 1"/>
    <property type="match status" value="1"/>
</dbReference>
<dbReference type="PANTHER" id="PTHR46018:SF2">
    <property type="entry name" value="ZINC PHOSPHODIESTERASE ELAC PROTEIN 1"/>
    <property type="match status" value="1"/>
</dbReference>
<evidence type="ECO:0008006" key="3">
    <source>
        <dbReference type="Google" id="ProtNLM"/>
    </source>
</evidence>
<evidence type="ECO:0000313" key="2">
    <source>
        <dbReference type="Proteomes" id="UP000077266"/>
    </source>
</evidence>
<dbReference type="Proteomes" id="UP000077266">
    <property type="component" value="Unassembled WGS sequence"/>
</dbReference>
<dbReference type="Gene3D" id="3.60.15.10">
    <property type="entry name" value="Ribonuclease Z/Hydroxyacylglutathione hydrolase-like"/>
    <property type="match status" value="1"/>
</dbReference>
<dbReference type="InterPro" id="IPR036866">
    <property type="entry name" value="RibonucZ/Hydroxyglut_hydro"/>
</dbReference>
<dbReference type="InParanoid" id="A0A165MKV6"/>
<dbReference type="EMBL" id="KV425910">
    <property type="protein sequence ID" value="KZV99417.1"/>
    <property type="molecule type" value="Genomic_DNA"/>
</dbReference>
<reference evidence="1 2" key="1">
    <citation type="journal article" date="2016" name="Mol. Biol. Evol.">
        <title>Comparative Genomics of Early-Diverging Mushroom-Forming Fungi Provides Insights into the Origins of Lignocellulose Decay Capabilities.</title>
        <authorList>
            <person name="Nagy L.G."/>
            <person name="Riley R."/>
            <person name="Tritt A."/>
            <person name="Adam C."/>
            <person name="Daum C."/>
            <person name="Floudas D."/>
            <person name="Sun H."/>
            <person name="Yadav J.S."/>
            <person name="Pangilinan J."/>
            <person name="Larsson K.H."/>
            <person name="Matsuura K."/>
            <person name="Barry K."/>
            <person name="Labutti K."/>
            <person name="Kuo R."/>
            <person name="Ohm R.A."/>
            <person name="Bhattacharya S.S."/>
            <person name="Shirouzu T."/>
            <person name="Yoshinaga Y."/>
            <person name="Martin F.M."/>
            <person name="Grigoriev I.V."/>
            <person name="Hibbett D.S."/>
        </authorList>
    </citation>
    <scope>NUCLEOTIDE SEQUENCE [LARGE SCALE GENOMIC DNA]</scope>
    <source>
        <strain evidence="1 2">HHB12029</strain>
    </source>
</reference>
<dbReference type="GO" id="GO:0005634">
    <property type="term" value="C:nucleus"/>
    <property type="evidence" value="ECO:0007669"/>
    <property type="project" value="TreeGrafter"/>
</dbReference>
<accession>A0A165MKV6</accession>